<dbReference type="OrthoDB" id="291846at2759"/>
<proteinExistence type="predicted"/>
<dbReference type="EMBL" id="CAJJDP010000058">
    <property type="protein sequence ID" value="CAD8171898.1"/>
    <property type="molecule type" value="Genomic_DNA"/>
</dbReference>
<keyword evidence="3" id="KW-1185">Reference proteome</keyword>
<protein>
    <submittedName>
        <fullName evidence="2">Uncharacterized protein</fullName>
    </submittedName>
</protein>
<feature type="compositionally biased region" description="Acidic residues" evidence="1">
    <location>
        <begin position="23"/>
        <end position="34"/>
    </location>
</feature>
<dbReference type="AlphaFoldDB" id="A0A8S1V383"/>
<dbReference type="OMA" id="QEDQCPT"/>
<sequence>MNNVPFLQMILIHKIIKTKGDQEDMILPDSDQEDQCPTPNTNNENGDIESRLRLKMKQLRFSNQNQIYYFSQNGRSSPNQSPALSPKYSHNSLQSILKPKSCSIFGQAKR</sequence>
<comment type="caution">
    <text evidence="2">The sequence shown here is derived from an EMBL/GenBank/DDBJ whole genome shotgun (WGS) entry which is preliminary data.</text>
</comment>
<feature type="region of interest" description="Disordered" evidence="1">
    <location>
        <begin position="21"/>
        <end position="49"/>
    </location>
</feature>
<gene>
    <name evidence="2" type="ORF">POCTA_138.1.T0590084</name>
</gene>
<reference evidence="2" key="1">
    <citation type="submission" date="2021-01" db="EMBL/GenBank/DDBJ databases">
        <authorList>
            <consortium name="Genoscope - CEA"/>
            <person name="William W."/>
        </authorList>
    </citation>
    <scope>NUCLEOTIDE SEQUENCE</scope>
</reference>
<evidence type="ECO:0000313" key="3">
    <source>
        <dbReference type="Proteomes" id="UP000683925"/>
    </source>
</evidence>
<accession>A0A8S1V383</accession>
<dbReference type="Proteomes" id="UP000683925">
    <property type="component" value="Unassembled WGS sequence"/>
</dbReference>
<evidence type="ECO:0000313" key="2">
    <source>
        <dbReference type="EMBL" id="CAD8171898.1"/>
    </source>
</evidence>
<name>A0A8S1V383_PAROT</name>
<organism evidence="2 3">
    <name type="scientific">Paramecium octaurelia</name>
    <dbReference type="NCBI Taxonomy" id="43137"/>
    <lineage>
        <taxon>Eukaryota</taxon>
        <taxon>Sar</taxon>
        <taxon>Alveolata</taxon>
        <taxon>Ciliophora</taxon>
        <taxon>Intramacronucleata</taxon>
        <taxon>Oligohymenophorea</taxon>
        <taxon>Peniculida</taxon>
        <taxon>Parameciidae</taxon>
        <taxon>Paramecium</taxon>
    </lineage>
</organism>
<evidence type="ECO:0000256" key="1">
    <source>
        <dbReference type="SAM" id="MobiDB-lite"/>
    </source>
</evidence>
<feature type="compositionally biased region" description="Polar residues" evidence="1">
    <location>
        <begin position="35"/>
        <end position="45"/>
    </location>
</feature>
<feature type="region of interest" description="Disordered" evidence="1">
    <location>
        <begin position="70"/>
        <end position="92"/>
    </location>
</feature>